<evidence type="ECO:0000313" key="1">
    <source>
        <dbReference type="EMBL" id="QDV20353.1"/>
    </source>
</evidence>
<name>A0A518FVH8_9PLAN</name>
<dbReference type="AlphaFoldDB" id="A0A518FVH8"/>
<gene>
    <name evidence="1" type="ORF">Pan153_50280</name>
</gene>
<accession>A0A518FVH8</accession>
<evidence type="ECO:0000313" key="2">
    <source>
        <dbReference type="Proteomes" id="UP000320839"/>
    </source>
</evidence>
<dbReference type="OrthoDB" id="291361at2"/>
<dbReference type="Proteomes" id="UP000320839">
    <property type="component" value="Chromosome"/>
</dbReference>
<proteinExistence type="predicted"/>
<sequence length="297" mass="33256">MGSFANSVHVRSNDSDEVISAIQTILQTDGYEPTDEEPDEEAMWGMPSAHRALHVSQPVNGWVNLLDSDLLGSANLSAELSLQLQSPVMQFFVNDSDSWAYVLYERGDESDGFDSSGGLMGGGMWDESMPETIPFAGEGNMEQKALEAMQQIEAAMPAEIRAIQQKINQGQASQDEFLQLSQWIQEHSRQFMDQFRSDIVHSMEQPKRVQEDLSPHIEPLRPLLVAGVTDERVLKLLDEQAVFAEETLAAFMPLIGVPPIFANLSYRYLEEITTDELAAEGVRMQSHLKYKTDMPLF</sequence>
<dbReference type="EMBL" id="CP036317">
    <property type="protein sequence ID" value="QDV20353.1"/>
    <property type="molecule type" value="Genomic_DNA"/>
</dbReference>
<protein>
    <submittedName>
        <fullName evidence="1">Uncharacterized protein</fullName>
    </submittedName>
</protein>
<organism evidence="1 2">
    <name type="scientific">Gimesia panareensis</name>
    <dbReference type="NCBI Taxonomy" id="2527978"/>
    <lineage>
        <taxon>Bacteria</taxon>
        <taxon>Pseudomonadati</taxon>
        <taxon>Planctomycetota</taxon>
        <taxon>Planctomycetia</taxon>
        <taxon>Planctomycetales</taxon>
        <taxon>Planctomycetaceae</taxon>
        <taxon>Gimesia</taxon>
    </lineage>
</organism>
<reference evidence="1 2" key="1">
    <citation type="submission" date="2019-02" db="EMBL/GenBank/DDBJ databases">
        <title>Deep-cultivation of Planctomycetes and their phenomic and genomic characterization uncovers novel biology.</title>
        <authorList>
            <person name="Wiegand S."/>
            <person name="Jogler M."/>
            <person name="Boedeker C."/>
            <person name="Pinto D."/>
            <person name="Vollmers J."/>
            <person name="Rivas-Marin E."/>
            <person name="Kohn T."/>
            <person name="Peeters S.H."/>
            <person name="Heuer A."/>
            <person name="Rast P."/>
            <person name="Oberbeckmann S."/>
            <person name="Bunk B."/>
            <person name="Jeske O."/>
            <person name="Meyerdierks A."/>
            <person name="Storesund J.E."/>
            <person name="Kallscheuer N."/>
            <person name="Luecker S."/>
            <person name="Lage O.M."/>
            <person name="Pohl T."/>
            <person name="Merkel B.J."/>
            <person name="Hornburger P."/>
            <person name="Mueller R.-W."/>
            <person name="Bruemmer F."/>
            <person name="Labrenz M."/>
            <person name="Spormann A.M."/>
            <person name="Op den Camp H."/>
            <person name="Overmann J."/>
            <person name="Amann R."/>
            <person name="Jetten M.S.M."/>
            <person name="Mascher T."/>
            <person name="Medema M.H."/>
            <person name="Devos D.P."/>
            <person name="Kaster A.-K."/>
            <person name="Ovreas L."/>
            <person name="Rohde M."/>
            <person name="Galperin M.Y."/>
            <person name="Jogler C."/>
        </authorList>
    </citation>
    <scope>NUCLEOTIDE SEQUENCE [LARGE SCALE GENOMIC DNA]</scope>
    <source>
        <strain evidence="1 2">Pan153</strain>
    </source>
</reference>
<dbReference type="RefSeq" id="WP_145458496.1">
    <property type="nucleotide sequence ID" value="NZ_CP036317.1"/>
</dbReference>